<dbReference type="RefSeq" id="WP_284052630.1">
    <property type="nucleotide sequence ID" value="NZ_JAGRQC010000001.1"/>
</dbReference>
<organism evidence="2 3">
    <name type="scientific">Stakelama marina</name>
    <dbReference type="NCBI Taxonomy" id="2826939"/>
    <lineage>
        <taxon>Bacteria</taxon>
        <taxon>Pseudomonadati</taxon>
        <taxon>Pseudomonadota</taxon>
        <taxon>Alphaproteobacteria</taxon>
        <taxon>Sphingomonadales</taxon>
        <taxon>Sphingomonadaceae</taxon>
        <taxon>Stakelama</taxon>
    </lineage>
</organism>
<reference evidence="2" key="1">
    <citation type="submission" date="2021-04" db="EMBL/GenBank/DDBJ databases">
        <title>Ouciella asimina sp. nov., isolated from the surface seawater in the hydrothermal field of Okinawa Trough.</title>
        <authorList>
            <person name="Shuang W."/>
        </authorList>
    </citation>
    <scope>NUCLEOTIDE SEQUENCE</scope>
    <source>
        <strain evidence="2">LXI357</strain>
    </source>
</reference>
<keyword evidence="3" id="KW-1185">Reference proteome</keyword>
<dbReference type="AlphaFoldDB" id="A0A8T4I9N3"/>
<dbReference type="Pfam" id="PF06347">
    <property type="entry name" value="SH3_4"/>
    <property type="match status" value="2"/>
</dbReference>
<dbReference type="Proteomes" id="UP000676996">
    <property type="component" value="Unassembled WGS sequence"/>
</dbReference>
<dbReference type="InterPro" id="IPR010466">
    <property type="entry name" value="DUF1058"/>
</dbReference>
<dbReference type="EMBL" id="JAGRQC010000001">
    <property type="protein sequence ID" value="MBR0551347.1"/>
    <property type="molecule type" value="Genomic_DNA"/>
</dbReference>
<proteinExistence type="predicted"/>
<name>A0A8T4I9N3_9SPHN</name>
<sequence length="171" mass="18807">MQASKRSPLTFWLLFLLCLGALGAVVATFGSTAAAQKRKLPYYASISAGKAHMRTGPGRNYPIEWLYRRADLPIKVVDIYNDWRKVEDPGGTQGWIQVGLLSARRTAIVTGGIAAMRSSPSFDAHIEYRAEPGVVGRLSDCARGWCYFKVGDKGGYVEQTHLWGVDPGEEL</sequence>
<evidence type="ECO:0000313" key="2">
    <source>
        <dbReference type="EMBL" id="MBR0551347.1"/>
    </source>
</evidence>
<gene>
    <name evidence="2" type="ORF">J7S20_02370</name>
</gene>
<dbReference type="Gene3D" id="2.30.30.40">
    <property type="entry name" value="SH3 Domains"/>
    <property type="match status" value="1"/>
</dbReference>
<evidence type="ECO:0000313" key="3">
    <source>
        <dbReference type="Proteomes" id="UP000676996"/>
    </source>
</evidence>
<protein>
    <recommendedName>
        <fullName evidence="1">SH3b domain-containing protein</fullName>
    </recommendedName>
</protein>
<feature type="domain" description="SH3b" evidence="1">
    <location>
        <begin position="41"/>
        <end position="104"/>
    </location>
</feature>
<dbReference type="InterPro" id="IPR003646">
    <property type="entry name" value="SH3-like_bac-type"/>
</dbReference>
<accession>A0A8T4I9N3</accession>
<evidence type="ECO:0000259" key="1">
    <source>
        <dbReference type="SMART" id="SM00287"/>
    </source>
</evidence>
<comment type="caution">
    <text evidence="2">The sequence shown here is derived from an EMBL/GenBank/DDBJ whole genome shotgun (WGS) entry which is preliminary data.</text>
</comment>
<dbReference type="SMART" id="SM00287">
    <property type="entry name" value="SH3b"/>
    <property type="match status" value="1"/>
</dbReference>